<dbReference type="AlphaFoldDB" id="A0A7X2T441"/>
<dbReference type="RefSeq" id="WP_154461234.1">
    <property type="nucleotide sequence ID" value="NZ_JAQYTQ010000085.1"/>
</dbReference>
<evidence type="ECO:0000313" key="1">
    <source>
        <dbReference type="EMBL" id="MSS02224.1"/>
    </source>
</evidence>
<dbReference type="Proteomes" id="UP000470082">
    <property type="component" value="Unassembled WGS sequence"/>
</dbReference>
<dbReference type="Pfam" id="PF01503">
    <property type="entry name" value="PRA-PH"/>
    <property type="match status" value="1"/>
</dbReference>
<reference evidence="1 2" key="1">
    <citation type="submission" date="2019-08" db="EMBL/GenBank/DDBJ databases">
        <title>In-depth cultivation of the pig gut microbiome towards novel bacterial diversity and tailored functional studies.</title>
        <authorList>
            <person name="Wylensek D."/>
            <person name="Hitch T.C.A."/>
            <person name="Clavel T."/>
        </authorList>
    </citation>
    <scope>NUCLEOTIDE SEQUENCE [LARGE SCALE GENOMIC DNA]</scope>
    <source>
        <strain evidence="1 2">LKV-178-WT-2G</strain>
    </source>
</reference>
<dbReference type="InterPro" id="IPR021130">
    <property type="entry name" value="PRib-ATP_PPHydrolase-like"/>
</dbReference>
<name>A0A7X2T441_9FIRM</name>
<evidence type="ECO:0000313" key="2">
    <source>
        <dbReference type="Proteomes" id="UP000470082"/>
    </source>
</evidence>
<dbReference type="EMBL" id="VUMM01000024">
    <property type="protein sequence ID" value="MSS02224.1"/>
    <property type="molecule type" value="Genomic_DNA"/>
</dbReference>
<sequence>MKKIYNKLVRDKIPDIILKDQKICKTKILLEQDYKELLKRKLLEEANEVCQAVSKEEICKEIADVWEVVDAIMDTFHLSKEEVLKEKEQKAFRNGKFEKRIFLESVEDTYE</sequence>
<keyword evidence="2" id="KW-1185">Reference proteome</keyword>
<dbReference type="SUPFAM" id="SSF101386">
    <property type="entry name" value="all-alpha NTP pyrophosphatases"/>
    <property type="match status" value="1"/>
</dbReference>
<accession>A0A7X2T441</accession>
<dbReference type="InterPro" id="IPR038735">
    <property type="entry name" value="MSMEG_1276-like_NTP-PPase_dom"/>
</dbReference>
<organism evidence="1 2">
    <name type="scientific">Floccifex porci</name>
    <dbReference type="NCBI Taxonomy" id="2606629"/>
    <lineage>
        <taxon>Bacteria</taxon>
        <taxon>Bacillati</taxon>
        <taxon>Bacillota</taxon>
        <taxon>Erysipelotrichia</taxon>
        <taxon>Erysipelotrichales</taxon>
        <taxon>Erysipelotrichaceae</taxon>
        <taxon>Floccifex</taxon>
    </lineage>
</organism>
<gene>
    <name evidence="1" type="ORF">FYJ50_09015</name>
</gene>
<keyword evidence="1" id="KW-0378">Hydrolase</keyword>
<proteinExistence type="predicted"/>
<protein>
    <submittedName>
        <fullName evidence="1">Nucleoside triphosphate pyrophosphohydrolase</fullName>
    </submittedName>
</protein>
<dbReference type="GO" id="GO:0016787">
    <property type="term" value="F:hydrolase activity"/>
    <property type="evidence" value="ECO:0007669"/>
    <property type="project" value="UniProtKB-KW"/>
</dbReference>
<dbReference type="Gene3D" id="1.10.287.1080">
    <property type="entry name" value="MazG-like"/>
    <property type="match status" value="1"/>
</dbReference>
<dbReference type="CDD" id="cd11532">
    <property type="entry name" value="NTP-PPase_COG4997"/>
    <property type="match status" value="1"/>
</dbReference>
<comment type="caution">
    <text evidence="1">The sequence shown here is derived from an EMBL/GenBank/DDBJ whole genome shotgun (WGS) entry which is preliminary data.</text>
</comment>